<accession>A0ABX8CAK8</accession>
<feature type="transmembrane region" description="Helical" evidence="2">
    <location>
        <begin position="52"/>
        <end position="77"/>
    </location>
</feature>
<sequence length="182" mass="18617">MTTTPETAPPAEGKTSARFLSPVLTGTTLAVLLLLGAAASMLATTGAGWLTLYWGAGTAVQAVGAVGLLAFLALLYGACRLCAWGSRRASGAAAFALGYLAALIGMIGYMPGGDIVLTNHIMHNAYLFGVMLVLVFAVIRSWSFAPPPGSPRAAAPGSEAPPAAGGYRRARPSAKARPWREG</sequence>
<feature type="compositionally biased region" description="Low complexity" evidence="1">
    <location>
        <begin position="151"/>
        <end position="167"/>
    </location>
</feature>
<evidence type="ECO:0000313" key="3">
    <source>
        <dbReference type="EMBL" id="QUX30043.1"/>
    </source>
</evidence>
<dbReference type="RefSeq" id="WP_212642853.1">
    <property type="nucleotide sequence ID" value="NZ_CP074132.1"/>
</dbReference>
<reference evidence="4" key="1">
    <citation type="submission" date="2021-05" db="EMBL/GenBank/DDBJ databases">
        <title>Direct Submission.</title>
        <authorList>
            <person name="Li K."/>
            <person name="Gao J."/>
        </authorList>
    </citation>
    <scope>NUCLEOTIDE SEQUENCE [LARGE SCALE GENOMIC DNA]</scope>
    <source>
        <strain evidence="4">HDS12</strain>
    </source>
</reference>
<feature type="transmembrane region" description="Helical" evidence="2">
    <location>
        <begin position="121"/>
        <end position="142"/>
    </location>
</feature>
<evidence type="ECO:0000313" key="4">
    <source>
        <dbReference type="Proteomes" id="UP000678016"/>
    </source>
</evidence>
<dbReference type="Proteomes" id="UP000678016">
    <property type="component" value="Chromosome"/>
</dbReference>
<organism evidence="3 4">
    <name type="scientific">Nocardiopsis akebiae</name>
    <dbReference type="NCBI Taxonomy" id="2831968"/>
    <lineage>
        <taxon>Bacteria</taxon>
        <taxon>Bacillati</taxon>
        <taxon>Actinomycetota</taxon>
        <taxon>Actinomycetes</taxon>
        <taxon>Streptosporangiales</taxon>
        <taxon>Nocardiopsidaceae</taxon>
        <taxon>Nocardiopsis</taxon>
    </lineage>
</organism>
<feature type="transmembrane region" description="Helical" evidence="2">
    <location>
        <begin position="23"/>
        <end position="46"/>
    </location>
</feature>
<gene>
    <name evidence="3" type="ORF">KGD83_05685</name>
</gene>
<keyword evidence="2" id="KW-0472">Membrane</keyword>
<feature type="region of interest" description="Disordered" evidence="1">
    <location>
        <begin position="147"/>
        <end position="182"/>
    </location>
</feature>
<keyword evidence="2" id="KW-1133">Transmembrane helix</keyword>
<feature type="transmembrane region" description="Helical" evidence="2">
    <location>
        <begin position="89"/>
        <end position="109"/>
    </location>
</feature>
<proteinExistence type="predicted"/>
<dbReference type="EMBL" id="CP074132">
    <property type="protein sequence ID" value="QUX30043.1"/>
    <property type="molecule type" value="Genomic_DNA"/>
</dbReference>
<evidence type="ECO:0008006" key="5">
    <source>
        <dbReference type="Google" id="ProtNLM"/>
    </source>
</evidence>
<name>A0ABX8CAK8_9ACTN</name>
<keyword evidence="4" id="KW-1185">Reference proteome</keyword>
<evidence type="ECO:0000256" key="2">
    <source>
        <dbReference type="SAM" id="Phobius"/>
    </source>
</evidence>
<evidence type="ECO:0000256" key="1">
    <source>
        <dbReference type="SAM" id="MobiDB-lite"/>
    </source>
</evidence>
<protein>
    <recommendedName>
        <fullName evidence="5">DUF4383 domain-containing protein</fullName>
    </recommendedName>
</protein>
<keyword evidence="2" id="KW-0812">Transmembrane</keyword>